<evidence type="ECO:0000256" key="4">
    <source>
        <dbReference type="ARBA" id="ARBA00022527"/>
    </source>
</evidence>
<feature type="chain" id="PRO_5024406669" description="non-specific serine/threonine protein kinase" evidence="21">
    <location>
        <begin position="19"/>
        <end position="618"/>
    </location>
</feature>
<dbReference type="PANTHER" id="PTHR27008">
    <property type="entry name" value="OS04G0122200 PROTEIN"/>
    <property type="match status" value="1"/>
</dbReference>
<comment type="catalytic activity">
    <reaction evidence="18">
        <text>L-threonyl-[protein] + ATP = O-phospho-L-threonyl-[protein] + ADP + H(+)</text>
        <dbReference type="Rhea" id="RHEA:46608"/>
        <dbReference type="Rhea" id="RHEA-COMP:11060"/>
        <dbReference type="Rhea" id="RHEA-COMP:11605"/>
        <dbReference type="ChEBI" id="CHEBI:15378"/>
        <dbReference type="ChEBI" id="CHEBI:30013"/>
        <dbReference type="ChEBI" id="CHEBI:30616"/>
        <dbReference type="ChEBI" id="CHEBI:61977"/>
        <dbReference type="ChEBI" id="CHEBI:456216"/>
        <dbReference type="EC" id="2.7.11.1"/>
    </reaction>
</comment>
<evidence type="ECO:0000256" key="12">
    <source>
        <dbReference type="ARBA" id="ARBA00022777"/>
    </source>
</evidence>
<organism evidence="23 24">
    <name type="scientific">Pyrus ussuriensis x Pyrus communis</name>
    <dbReference type="NCBI Taxonomy" id="2448454"/>
    <lineage>
        <taxon>Eukaryota</taxon>
        <taxon>Viridiplantae</taxon>
        <taxon>Streptophyta</taxon>
        <taxon>Embryophyta</taxon>
        <taxon>Tracheophyta</taxon>
        <taxon>Spermatophyta</taxon>
        <taxon>Magnoliopsida</taxon>
        <taxon>eudicotyledons</taxon>
        <taxon>Gunneridae</taxon>
        <taxon>Pentapetalae</taxon>
        <taxon>rosids</taxon>
        <taxon>fabids</taxon>
        <taxon>Rosales</taxon>
        <taxon>Rosaceae</taxon>
        <taxon>Amygdaloideae</taxon>
        <taxon>Maleae</taxon>
        <taxon>Pyrus</taxon>
    </lineage>
</organism>
<dbReference type="EC" id="2.7.11.1" evidence="2"/>
<gene>
    <name evidence="23" type="ORF">D8674_040659</name>
</gene>
<evidence type="ECO:0000256" key="2">
    <source>
        <dbReference type="ARBA" id="ARBA00012513"/>
    </source>
</evidence>
<dbReference type="PROSITE" id="PS50011">
    <property type="entry name" value="PROTEIN_KINASE_DOM"/>
    <property type="match status" value="1"/>
</dbReference>
<evidence type="ECO:0000313" key="23">
    <source>
        <dbReference type="EMBL" id="KAB2634050.1"/>
    </source>
</evidence>
<evidence type="ECO:0000256" key="3">
    <source>
        <dbReference type="ARBA" id="ARBA00022475"/>
    </source>
</evidence>
<evidence type="ECO:0000256" key="1">
    <source>
        <dbReference type="ARBA" id="ARBA00004162"/>
    </source>
</evidence>
<dbReference type="InterPro" id="IPR000719">
    <property type="entry name" value="Prot_kinase_dom"/>
</dbReference>
<feature type="domain" description="Protein kinase" evidence="22">
    <location>
        <begin position="300"/>
        <end position="618"/>
    </location>
</feature>
<dbReference type="Proteomes" id="UP000327157">
    <property type="component" value="Unassembled WGS sequence"/>
</dbReference>
<dbReference type="InterPro" id="IPR051809">
    <property type="entry name" value="Plant_receptor-like_S/T_kinase"/>
</dbReference>
<dbReference type="PANTHER" id="PTHR27008:SF596">
    <property type="entry name" value="OS02G0215500 PROTEIN"/>
    <property type="match status" value="1"/>
</dbReference>
<keyword evidence="24" id="KW-1185">Reference proteome</keyword>
<evidence type="ECO:0000256" key="9">
    <source>
        <dbReference type="ARBA" id="ARBA00022729"/>
    </source>
</evidence>
<evidence type="ECO:0000259" key="22">
    <source>
        <dbReference type="PROSITE" id="PS50011"/>
    </source>
</evidence>
<evidence type="ECO:0000256" key="16">
    <source>
        <dbReference type="ARBA" id="ARBA00023170"/>
    </source>
</evidence>
<proteinExistence type="predicted"/>
<comment type="caution">
    <text evidence="23">The sequence shown here is derived from an EMBL/GenBank/DDBJ whole genome shotgun (WGS) entry which is preliminary data.</text>
</comment>
<evidence type="ECO:0000256" key="8">
    <source>
        <dbReference type="ARBA" id="ARBA00022692"/>
    </source>
</evidence>
<evidence type="ECO:0000256" key="14">
    <source>
        <dbReference type="ARBA" id="ARBA00022989"/>
    </source>
</evidence>
<keyword evidence="8 20" id="KW-0812">Transmembrane</keyword>
<sequence length="618" mass="68331">MEILVVKFILAYLSVCSAVTLVCCARDLKDQIMEDPHQIMSSWNESIHFCMWRGVTCGRRHQQRVTRLELQGQNLVGSQSPHIGNLSFPRILQLQNNSFHSFRNCAFAQIAGTIYIFNNSFTGSIPSNISYCSNLVFLIWVSTDWLWNNSSRDWVLSYSRFRPFSNNLSGEIPQFSDDLVFLVNLNLSFNEFWGSVPTEGVLKNASSISIVGNTGLCGGIANLQLPKCNSKGSTKGGSSRNLKLIVPLVSGLAFLGIAMALSYFFLCSPRKNIEETPGRTLTNTYLQVSYSTLQQATGGFSSTNLIGVGGFRSVYKGVLTDKDDKTDQLVTVKVFDLLRHGASKSFIVECETLRNIRHRNLVKIITACSSVDNHGNDFKALVYEFMENGSSEEWLHPPTDIEAIGDHTPKNLNLLQRLDIAIDVAFAVDYLHNHCETPTVHCDLKPSNVFLNAELTGHVSDFGLARFLPPLSSNVSANQTQTSSIGIRGTVGYAAQEYAMGSEVSTNGDVYSFGILLLEIFTGKRPTDNMFSDNLNLHNFVKMAVLGRVSEITDAPLLQGYTNETPNQSSSNVQKIETCLSSIYKIGIACSVESPRNRLQNINDAASELQSIRNTRLA</sequence>
<protein>
    <recommendedName>
        <fullName evidence="2">non-specific serine/threonine protein kinase</fullName>
        <ecNumber evidence="2">2.7.11.1</ecNumber>
    </recommendedName>
</protein>
<comment type="catalytic activity">
    <reaction evidence="19">
        <text>L-seryl-[protein] + ATP = O-phospho-L-seryl-[protein] + ADP + H(+)</text>
        <dbReference type="Rhea" id="RHEA:17989"/>
        <dbReference type="Rhea" id="RHEA-COMP:9863"/>
        <dbReference type="Rhea" id="RHEA-COMP:11604"/>
        <dbReference type="ChEBI" id="CHEBI:15378"/>
        <dbReference type="ChEBI" id="CHEBI:29999"/>
        <dbReference type="ChEBI" id="CHEBI:30616"/>
        <dbReference type="ChEBI" id="CHEBI:83421"/>
        <dbReference type="ChEBI" id="CHEBI:456216"/>
        <dbReference type="EC" id="2.7.11.1"/>
    </reaction>
</comment>
<dbReference type="InterPro" id="IPR011009">
    <property type="entry name" value="Kinase-like_dom_sf"/>
</dbReference>
<evidence type="ECO:0000256" key="19">
    <source>
        <dbReference type="ARBA" id="ARBA00048679"/>
    </source>
</evidence>
<dbReference type="Gene3D" id="3.80.10.10">
    <property type="entry name" value="Ribonuclease Inhibitor"/>
    <property type="match status" value="2"/>
</dbReference>
<keyword evidence="15 20" id="KW-0472">Membrane</keyword>
<keyword evidence="12 23" id="KW-0418">Kinase</keyword>
<dbReference type="OrthoDB" id="1164596at2759"/>
<evidence type="ECO:0000256" key="5">
    <source>
        <dbReference type="ARBA" id="ARBA00022553"/>
    </source>
</evidence>
<dbReference type="SUPFAM" id="SSF52058">
    <property type="entry name" value="L domain-like"/>
    <property type="match status" value="1"/>
</dbReference>
<dbReference type="Gene3D" id="1.10.510.10">
    <property type="entry name" value="Transferase(Phosphotransferase) domain 1"/>
    <property type="match status" value="1"/>
</dbReference>
<comment type="subcellular location">
    <subcellularLocation>
        <location evidence="1">Cell membrane</location>
        <topology evidence="1">Single-pass membrane protein</topology>
    </subcellularLocation>
</comment>
<evidence type="ECO:0000256" key="20">
    <source>
        <dbReference type="SAM" id="Phobius"/>
    </source>
</evidence>
<keyword evidence="13" id="KW-0067">ATP-binding</keyword>
<keyword evidence="14 20" id="KW-1133">Transmembrane helix</keyword>
<accession>A0A5N5I8N7</accession>
<evidence type="ECO:0000256" key="17">
    <source>
        <dbReference type="ARBA" id="ARBA00023180"/>
    </source>
</evidence>
<keyword evidence="10" id="KW-0677">Repeat</keyword>
<keyword evidence="16 23" id="KW-0675">Receptor</keyword>
<keyword evidence="3" id="KW-1003">Cell membrane</keyword>
<evidence type="ECO:0000256" key="7">
    <source>
        <dbReference type="ARBA" id="ARBA00022679"/>
    </source>
</evidence>
<evidence type="ECO:0000313" key="24">
    <source>
        <dbReference type="Proteomes" id="UP000327157"/>
    </source>
</evidence>
<dbReference type="GO" id="GO:0005886">
    <property type="term" value="C:plasma membrane"/>
    <property type="evidence" value="ECO:0007669"/>
    <property type="project" value="UniProtKB-SubCell"/>
</dbReference>
<feature type="signal peptide" evidence="21">
    <location>
        <begin position="1"/>
        <end position="18"/>
    </location>
</feature>
<evidence type="ECO:0000256" key="15">
    <source>
        <dbReference type="ARBA" id="ARBA00023136"/>
    </source>
</evidence>
<evidence type="ECO:0000256" key="13">
    <source>
        <dbReference type="ARBA" id="ARBA00022840"/>
    </source>
</evidence>
<keyword evidence="4" id="KW-0723">Serine/threonine-protein kinase</keyword>
<evidence type="ECO:0000256" key="18">
    <source>
        <dbReference type="ARBA" id="ARBA00047899"/>
    </source>
</evidence>
<feature type="transmembrane region" description="Helical" evidence="20">
    <location>
        <begin position="244"/>
        <end position="266"/>
    </location>
</feature>
<dbReference type="Pfam" id="PF08263">
    <property type="entry name" value="LRRNT_2"/>
    <property type="match status" value="1"/>
</dbReference>
<dbReference type="Pfam" id="PF07714">
    <property type="entry name" value="PK_Tyr_Ser-Thr"/>
    <property type="match status" value="1"/>
</dbReference>
<dbReference type="Gene3D" id="3.30.200.20">
    <property type="entry name" value="Phosphorylase Kinase, domain 1"/>
    <property type="match status" value="1"/>
</dbReference>
<evidence type="ECO:0000256" key="10">
    <source>
        <dbReference type="ARBA" id="ARBA00022737"/>
    </source>
</evidence>
<evidence type="ECO:0000256" key="6">
    <source>
        <dbReference type="ARBA" id="ARBA00022614"/>
    </source>
</evidence>
<dbReference type="EMBL" id="SMOL01000102">
    <property type="protein sequence ID" value="KAB2634050.1"/>
    <property type="molecule type" value="Genomic_DNA"/>
</dbReference>
<keyword evidence="9 21" id="KW-0732">Signal</keyword>
<dbReference type="InterPro" id="IPR032675">
    <property type="entry name" value="LRR_dom_sf"/>
</dbReference>
<reference evidence="23 24" key="2">
    <citation type="submission" date="2019-11" db="EMBL/GenBank/DDBJ databases">
        <title>A de novo genome assembly of a pear dwarfing rootstock.</title>
        <authorList>
            <person name="Wang F."/>
            <person name="Wang J."/>
            <person name="Li S."/>
            <person name="Zhang Y."/>
            <person name="Fang M."/>
            <person name="Ma L."/>
            <person name="Zhao Y."/>
            <person name="Jiang S."/>
        </authorList>
    </citation>
    <scope>NUCLEOTIDE SEQUENCE [LARGE SCALE GENOMIC DNA]</scope>
    <source>
        <strain evidence="23">S2</strain>
        <tissue evidence="23">Leaf</tissue>
    </source>
</reference>
<dbReference type="InterPro" id="IPR001245">
    <property type="entry name" value="Ser-Thr/Tyr_kinase_cat_dom"/>
</dbReference>
<keyword evidence="17" id="KW-0325">Glycoprotein</keyword>
<name>A0A5N5I8N7_9ROSA</name>
<keyword evidence="5" id="KW-0597">Phosphoprotein</keyword>
<dbReference type="SUPFAM" id="SSF56112">
    <property type="entry name" value="Protein kinase-like (PK-like)"/>
    <property type="match status" value="1"/>
</dbReference>
<reference evidence="23 24" key="1">
    <citation type="submission" date="2019-09" db="EMBL/GenBank/DDBJ databases">
        <authorList>
            <person name="Ou C."/>
        </authorList>
    </citation>
    <scope>NUCLEOTIDE SEQUENCE [LARGE SCALE GENOMIC DNA]</scope>
    <source>
        <strain evidence="23">S2</strain>
        <tissue evidence="23">Leaf</tissue>
    </source>
</reference>
<evidence type="ECO:0000256" key="21">
    <source>
        <dbReference type="SAM" id="SignalP"/>
    </source>
</evidence>
<keyword evidence="6" id="KW-0433">Leucine-rich repeat</keyword>
<dbReference type="FunFam" id="3.30.200.20:FF:000432">
    <property type="entry name" value="LRR receptor-like serine/threonine-protein kinase EFR"/>
    <property type="match status" value="1"/>
</dbReference>
<keyword evidence="7" id="KW-0808">Transferase</keyword>
<dbReference type="GO" id="GO:0004674">
    <property type="term" value="F:protein serine/threonine kinase activity"/>
    <property type="evidence" value="ECO:0007669"/>
    <property type="project" value="UniProtKB-KW"/>
</dbReference>
<dbReference type="InterPro" id="IPR013210">
    <property type="entry name" value="LRR_N_plant-typ"/>
</dbReference>
<dbReference type="AlphaFoldDB" id="A0A5N5I8N7"/>
<dbReference type="SMART" id="SM00220">
    <property type="entry name" value="S_TKc"/>
    <property type="match status" value="1"/>
</dbReference>
<evidence type="ECO:0000256" key="11">
    <source>
        <dbReference type="ARBA" id="ARBA00022741"/>
    </source>
</evidence>
<dbReference type="FunFam" id="1.10.510.10:FF:000358">
    <property type="entry name" value="Putative leucine-rich repeat receptor-like serine/threonine-protein kinase"/>
    <property type="match status" value="1"/>
</dbReference>
<keyword evidence="11" id="KW-0547">Nucleotide-binding</keyword>
<dbReference type="GO" id="GO:0005524">
    <property type="term" value="F:ATP binding"/>
    <property type="evidence" value="ECO:0007669"/>
    <property type="project" value="UniProtKB-KW"/>
</dbReference>